<dbReference type="InterPro" id="IPR011764">
    <property type="entry name" value="Biotin_carboxylation_dom"/>
</dbReference>
<dbReference type="FunFam" id="3.40.50.20:FF:000010">
    <property type="entry name" value="Propionyl-CoA carboxylase subunit alpha"/>
    <property type="match status" value="1"/>
</dbReference>
<dbReference type="Pfam" id="PF00289">
    <property type="entry name" value="Biotin_carb_N"/>
    <property type="match status" value="1"/>
</dbReference>
<dbReference type="NCBIfam" id="TIGR00514">
    <property type="entry name" value="accC"/>
    <property type="match status" value="1"/>
</dbReference>
<dbReference type="InterPro" id="IPR005479">
    <property type="entry name" value="CPAse_ATP-bd"/>
</dbReference>
<dbReference type="FunFam" id="3.30.1490.20:FF:000003">
    <property type="entry name" value="acetyl-CoA carboxylase isoform X1"/>
    <property type="match status" value="1"/>
</dbReference>
<dbReference type="PROSITE" id="PS00867">
    <property type="entry name" value="CPSASE_2"/>
    <property type="match status" value="1"/>
</dbReference>
<dbReference type="InterPro" id="IPR051602">
    <property type="entry name" value="ACC_Biotin_Carboxylase"/>
</dbReference>
<evidence type="ECO:0000256" key="5">
    <source>
        <dbReference type="ARBA" id="ARBA00022741"/>
    </source>
</evidence>
<name>A0A366MDW1_9EURY</name>
<dbReference type="GO" id="GO:0005524">
    <property type="term" value="F:ATP binding"/>
    <property type="evidence" value="ECO:0007669"/>
    <property type="project" value="UniProtKB-UniRule"/>
</dbReference>
<keyword evidence="4" id="KW-0479">Metal-binding</keyword>
<evidence type="ECO:0000259" key="9">
    <source>
        <dbReference type="PROSITE" id="PS50975"/>
    </source>
</evidence>
<dbReference type="SUPFAM" id="SSF52440">
    <property type="entry name" value="PreATP-grasp domain"/>
    <property type="match status" value="1"/>
</dbReference>
<dbReference type="InterPro" id="IPR011761">
    <property type="entry name" value="ATP-grasp"/>
</dbReference>
<feature type="domain" description="Biotin carboxylation" evidence="10">
    <location>
        <begin position="1"/>
        <end position="445"/>
    </location>
</feature>
<keyword evidence="12" id="KW-1185">Reference proteome</keyword>
<keyword evidence="3 11" id="KW-0436">Ligase</keyword>
<dbReference type="InterPro" id="IPR005482">
    <property type="entry name" value="Biotin_COase_C"/>
</dbReference>
<dbReference type="Gene3D" id="3.30.470.20">
    <property type="entry name" value="ATP-grasp fold, B domain"/>
    <property type="match status" value="1"/>
</dbReference>
<dbReference type="Pfam" id="PF02785">
    <property type="entry name" value="Biotin_carb_C"/>
    <property type="match status" value="1"/>
</dbReference>
<comment type="cofactor">
    <cofactor evidence="2">
        <name>Co(2+)</name>
        <dbReference type="ChEBI" id="CHEBI:48828"/>
    </cofactor>
</comment>
<dbReference type="SUPFAM" id="SSF51246">
    <property type="entry name" value="Rudiment single hybrid motif"/>
    <property type="match status" value="1"/>
</dbReference>
<dbReference type="EMBL" id="NIZT01000020">
    <property type="protein sequence ID" value="RBQ23662.1"/>
    <property type="molecule type" value="Genomic_DNA"/>
</dbReference>
<evidence type="ECO:0000313" key="12">
    <source>
        <dbReference type="Proteomes" id="UP000253099"/>
    </source>
</evidence>
<dbReference type="SMART" id="SM00878">
    <property type="entry name" value="Biotin_carb_C"/>
    <property type="match status" value="1"/>
</dbReference>
<dbReference type="PANTHER" id="PTHR48095">
    <property type="entry name" value="PYRUVATE CARBOXYLASE SUBUNIT A"/>
    <property type="match status" value="1"/>
</dbReference>
<evidence type="ECO:0000256" key="2">
    <source>
        <dbReference type="ARBA" id="ARBA00001941"/>
    </source>
</evidence>
<sequence>MFDKILIANRGEIAIRIMRACRELDVKSVAIYSDADKTSLYTNYADEKYALGNPSPSKSYLNIDKIMDIAIESEAEAMHPGYGFLAENSELRRQCEKNGIVLIGPSRKVIESMGDKITSKKLMKKAGVPVIGGTDSEVTDSDEAVKVAESIGYPVIVKASAGGGGIGMRTVYEEDELVRAIESTQSVASTNFGDSTVFIEKYIEKPRHIEFQILADDHGNTIHVADRECSIQRRHQKLIEEAPSPIMTDELRERMGESAIKAVEYIDYTSAGTIEFLYSGGEYYFLEMNTRIQVEHPITETVTNIDLVKEQLKIASGAELSYSQKDVKVNGHAIECRINAEDPLADFAPNPGKITGYRSPGGPGVRLDSGVYMNYTIPTFYDSMISKLITWGSNRNEAINRMKRALSEYIILGVKTTIPFHKAIMRNNYFLEGDLHTHFVDDHRKGIDDEMTGIMEEETERINRMRSTFMPGKKVAAISVAIGSYLNTAKNHQMKK</sequence>
<dbReference type="InterPro" id="IPR016185">
    <property type="entry name" value="PreATP-grasp_dom_sf"/>
</dbReference>
<evidence type="ECO:0000256" key="1">
    <source>
        <dbReference type="ARBA" id="ARBA00001936"/>
    </source>
</evidence>
<gene>
    <name evidence="11" type="primary">pycA_2</name>
    <name evidence="11" type="ORF">ALNOE001_07170</name>
</gene>
<evidence type="ECO:0000256" key="4">
    <source>
        <dbReference type="ARBA" id="ARBA00022723"/>
    </source>
</evidence>
<dbReference type="InterPro" id="IPR004549">
    <property type="entry name" value="Acetyl_CoA_COase_biotin_COase"/>
</dbReference>
<dbReference type="GO" id="GO:0046872">
    <property type="term" value="F:metal ion binding"/>
    <property type="evidence" value="ECO:0007669"/>
    <property type="project" value="UniProtKB-KW"/>
</dbReference>
<dbReference type="PANTHER" id="PTHR48095:SF2">
    <property type="entry name" value="BIOTIN CARBOXYLASE, CHLOROPLASTIC"/>
    <property type="match status" value="1"/>
</dbReference>
<comment type="caution">
    <text evidence="11">The sequence shown here is derived from an EMBL/GenBank/DDBJ whole genome shotgun (WGS) entry which is preliminary data.</text>
</comment>
<dbReference type="InterPro" id="IPR005481">
    <property type="entry name" value="BC-like_N"/>
</dbReference>
<reference evidence="11 12" key="1">
    <citation type="submission" date="2018-06" db="EMBL/GenBank/DDBJ databases">
        <title>Genomic insight into two independent archaeal endosymbiosis events.</title>
        <authorList>
            <person name="Lind A.E."/>
            <person name="Lewis W.H."/>
            <person name="Spang A."/>
            <person name="Guy L."/>
            <person name="Embley M.T."/>
            <person name="Ettema T.J.G."/>
        </authorList>
    </citation>
    <scope>NUCLEOTIDE SEQUENCE [LARGE SCALE GENOMIC DNA]</scope>
    <source>
        <strain evidence="11">NOE</strain>
    </source>
</reference>
<evidence type="ECO:0000313" key="11">
    <source>
        <dbReference type="EMBL" id="RBQ23662.1"/>
    </source>
</evidence>
<dbReference type="InterPro" id="IPR011054">
    <property type="entry name" value="Rudment_hybrid_motif"/>
</dbReference>
<keyword evidence="5 8" id="KW-0547">Nucleotide-binding</keyword>
<dbReference type="PROSITE" id="PS50979">
    <property type="entry name" value="BC"/>
    <property type="match status" value="1"/>
</dbReference>
<dbReference type="Proteomes" id="UP000253099">
    <property type="component" value="Unassembled WGS sequence"/>
</dbReference>
<dbReference type="AlphaFoldDB" id="A0A366MDW1"/>
<protein>
    <submittedName>
        <fullName evidence="11">Pyruvate carboxylase subunit A</fullName>
        <ecNumber evidence="11">6.4.1.1</ecNumber>
    </submittedName>
</protein>
<comment type="cofactor">
    <cofactor evidence="1">
        <name>Mn(2+)</name>
        <dbReference type="ChEBI" id="CHEBI:29035"/>
    </cofactor>
</comment>
<dbReference type="SUPFAM" id="SSF56059">
    <property type="entry name" value="Glutathione synthetase ATP-binding domain-like"/>
    <property type="match status" value="1"/>
</dbReference>
<keyword evidence="11" id="KW-0670">Pyruvate</keyword>
<dbReference type="GO" id="GO:0004736">
    <property type="term" value="F:pyruvate carboxylase activity"/>
    <property type="evidence" value="ECO:0007669"/>
    <property type="project" value="UniProtKB-EC"/>
</dbReference>
<dbReference type="NCBIfam" id="NF006367">
    <property type="entry name" value="PRK08591.1"/>
    <property type="match status" value="1"/>
</dbReference>
<evidence type="ECO:0000259" key="10">
    <source>
        <dbReference type="PROSITE" id="PS50979"/>
    </source>
</evidence>
<evidence type="ECO:0000256" key="7">
    <source>
        <dbReference type="ARBA" id="ARBA00022842"/>
    </source>
</evidence>
<organism evidence="11 12">
    <name type="scientific">Candidatus Methanobinarius endosymbioticus</name>
    <dbReference type="NCBI Taxonomy" id="2006182"/>
    <lineage>
        <taxon>Archaea</taxon>
        <taxon>Methanobacteriati</taxon>
        <taxon>Methanobacteriota</taxon>
        <taxon>Methanomada group</taxon>
        <taxon>Methanobacteria</taxon>
        <taxon>Methanobacteriales</taxon>
        <taxon>Methanobacteriaceae</taxon>
        <taxon>Candidatus Methanobinarius</taxon>
    </lineage>
</organism>
<keyword evidence="7" id="KW-0460">Magnesium</keyword>
<proteinExistence type="predicted"/>
<dbReference type="Pfam" id="PF02786">
    <property type="entry name" value="CPSase_L_D2"/>
    <property type="match status" value="1"/>
</dbReference>
<dbReference type="PROSITE" id="PS50975">
    <property type="entry name" value="ATP_GRASP"/>
    <property type="match status" value="1"/>
</dbReference>
<dbReference type="PROSITE" id="PS00866">
    <property type="entry name" value="CPSASE_1"/>
    <property type="match status" value="1"/>
</dbReference>
<feature type="domain" description="ATP-grasp" evidence="9">
    <location>
        <begin position="120"/>
        <end position="316"/>
    </location>
</feature>
<evidence type="ECO:0000256" key="6">
    <source>
        <dbReference type="ARBA" id="ARBA00022840"/>
    </source>
</evidence>
<dbReference type="EC" id="6.4.1.1" evidence="11"/>
<evidence type="ECO:0000256" key="8">
    <source>
        <dbReference type="PROSITE-ProRule" id="PRU00409"/>
    </source>
</evidence>
<accession>A0A366MDW1</accession>
<keyword evidence="6 8" id="KW-0067">ATP-binding</keyword>
<dbReference type="NCBIfam" id="NF006406">
    <property type="entry name" value="PRK08654.1"/>
    <property type="match status" value="1"/>
</dbReference>
<evidence type="ECO:0000256" key="3">
    <source>
        <dbReference type="ARBA" id="ARBA00022598"/>
    </source>
</evidence>